<reference evidence="3 5" key="2">
    <citation type="submission" date="2024-04" db="EMBL/GenBank/DDBJ databases">
        <title>Three lactobacilli isolated from voided urine samples from females with type 2 diabetes.</title>
        <authorList>
            <person name="Kula A."/>
            <person name="Stegman N."/>
            <person name="Putonti C."/>
        </authorList>
    </citation>
    <scope>NUCLEOTIDE SEQUENCE [LARGE SCALE GENOMIC DNA]</scope>
    <source>
        <strain evidence="3 5">1855</strain>
    </source>
</reference>
<dbReference type="GeneID" id="31742514"/>
<dbReference type="Proteomes" id="UP000327236">
    <property type="component" value="Unassembled WGS sequence"/>
</dbReference>
<name>A0A5N1I8A4_LACJE</name>
<evidence type="ECO:0000259" key="1">
    <source>
        <dbReference type="Pfam" id="PF13274"/>
    </source>
</evidence>
<dbReference type="OrthoDB" id="9799173at2"/>
<dbReference type="RefSeq" id="WP_006585146.1">
    <property type="nucleotide sequence ID" value="NZ_CATOUV010000001.1"/>
</dbReference>
<accession>A0A5N1I8A4</accession>
<gene>
    <name evidence="3" type="ORF">AAC431_08220</name>
    <name evidence="2" type="ORF">F6H94_06870</name>
</gene>
<dbReference type="Pfam" id="PF13274">
    <property type="entry name" value="SocA_Panacea"/>
    <property type="match status" value="1"/>
</dbReference>
<dbReference type="EMBL" id="VYWW01000033">
    <property type="protein sequence ID" value="KAA9321124.1"/>
    <property type="molecule type" value="Genomic_DNA"/>
</dbReference>
<dbReference type="InterPro" id="IPR025272">
    <property type="entry name" value="SocA_Panacea"/>
</dbReference>
<sequence length="183" mass="21554">MYNVFKVVNWFRLKNVEELVSEDVNAEPLTQMKVMKLLYYAQATFLVKYGQRLFDSDILAWKFGPVVAEVHDKYRGRRIIVESISYEAYQDFSTLESDKRASQVLNAVYIAFGSYSASTLMKKTHTEMPWKSTSQGAKIEDDKMKEFYKETGLDTEISEKYDHVIMRKLYEENREAMDILKYK</sequence>
<dbReference type="KEGG" id="lje:BUE77_02205"/>
<evidence type="ECO:0000313" key="5">
    <source>
        <dbReference type="Proteomes" id="UP001385848"/>
    </source>
</evidence>
<keyword evidence="5" id="KW-1185">Reference proteome</keyword>
<dbReference type="AlphaFoldDB" id="A0A5N1I8A4"/>
<organism evidence="2 4">
    <name type="scientific">Lactobacillus jensenii</name>
    <dbReference type="NCBI Taxonomy" id="109790"/>
    <lineage>
        <taxon>Bacteria</taxon>
        <taxon>Bacillati</taxon>
        <taxon>Bacillota</taxon>
        <taxon>Bacilli</taxon>
        <taxon>Lactobacillales</taxon>
        <taxon>Lactobacillaceae</taxon>
        <taxon>Lactobacillus</taxon>
    </lineage>
</organism>
<evidence type="ECO:0000313" key="3">
    <source>
        <dbReference type="EMBL" id="MEL0565894.1"/>
    </source>
</evidence>
<comment type="caution">
    <text evidence="2">The sequence shown here is derived from an EMBL/GenBank/DDBJ whole genome shotgun (WGS) entry which is preliminary data.</text>
</comment>
<protein>
    <submittedName>
        <fullName evidence="2">DUF4065 domain-containing protein</fullName>
    </submittedName>
    <submittedName>
        <fullName evidence="3">Type II toxin-antitoxin system antitoxin SocA domain-containing protein</fullName>
    </submittedName>
</protein>
<dbReference type="Proteomes" id="UP001385848">
    <property type="component" value="Unassembled WGS sequence"/>
</dbReference>
<proteinExistence type="predicted"/>
<evidence type="ECO:0000313" key="4">
    <source>
        <dbReference type="Proteomes" id="UP000327236"/>
    </source>
</evidence>
<evidence type="ECO:0000313" key="2">
    <source>
        <dbReference type="EMBL" id="KAA9321124.1"/>
    </source>
</evidence>
<feature type="domain" description="Antitoxin SocA-like Panacea" evidence="1">
    <location>
        <begin position="34"/>
        <end position="131"/>
    </location>
</feature>
<reference evidence="2 4" key="1">
    <citation type="submission" date="2019-09" db="EMBL/GenBank/DDBJ databases">
        <title>Draft genome sequence assemblies of isolates from the urinary tract.</title>
        <authorList>
            <person name="Mores C.R."/>
            <person name="Putonti C."/>
            <person name="Wolfe A.J."/>
        </authorList>
    </citation>
    <scope>NUCLEOTIDE SEQUENCE [LARGE SCALE GENOMIC DNA]</scope>
    <source>
        <strain evidence="2 4">UMB246</strain>
    </source>
</reference>
<dbReference type="EMBL" id="JBBVUL010000020">
    <property type="protein sequence ID" value="MEL0565894.1"/>
    <property type="molecule type" value="Genomic_DNA"/>
</dbReference>